<dbReference type="InterPro" id="IPR050494">
    <property type="entry name" value="Ser_Thr_dual-spec_kinase"/>
</dbReference>
<dbReference type="EMBL" id="JABBWK010000107">
    <property type="protein sequence ID" value="KAG1893172.1"/>
    <property type="molecule type" value="Genomic_DNA"/>
</dbReference>
<evidence type="ECO:0000256" key="2">
    <source>
        <dbReference type="ARBA" id="ARBA00022679"/>
    </source>
</evidence>
<dbReference type="PROSITE" id="PS00107">
    <property type="entry name" value="PROTEIN_KINASE_ATP"/>
    <property type="match status" value="1"/>
</dbReference>
<keyword evidence="2" id="KW-0808">Transferase</keyword>
<dbReference type="GeneID" id="64662666"/>
<evidence type="ECO:0000256" key="7">
    <source>
        <dbReference type="SAM" id="MobiDB-lite"/>
    </source>
</evidence>
<keyword evidence="1" id="KW-0723">Serine/threonine-protein kinase</keyword>
<dbReference type="RefSeq" id="XP_041218748.1">
    <property type="nucleotide sequence ID" value="XM_041368368.1"/>
</dbReference>
<comment type="caution">
    <text evidence="8">The sequence shown here is derived from an EMBL/GenBank/DDBJ whole genome shotgun (WGS) entry which is preliminary data.</text>
</comment>
<feature type="compositionally biased region" description="Low complexity" evidence="7">
    <location>
        <begin position="90"/>
        <end position="106"/>
    </location>
</feature>
<evidence type="ECO:0008006" key="10">
    <source>
        <dbReference type="Google" id="ProtNLM"/>
    </source>
</evidence>
<dbReference type="PANTHER" id="PTHR24058">
    <property type="entry name" value="DUAL SPECIFICITY PROTEIN KINASE"/>
    <property type="match status" value="1"/>
</dbReference>
<evidence type="ECO:0000256" key="3">
    <source>
        <dbReference type="ARBA" id="ARBA00022741"/>
    </source>
</evidence>
<evidence type="ECO:0000313" key="8">
    <source>
        <dbReference type="EMBL" id="KAG1893172.1"/>
    </source>
</evidence>
<dbReference type="Proteomes" id="UP001195769">
    <property type="component" value="Unassembled WGS sequence"/>
</dbReference>
<keyword evidence="5 6" id="KW-0067">ATP-binding</keyword>
<keyword evidence="4" id="KW-0418">Kinase</keyword>
<feature type="compositionally biased region" description="Polar residues" evidence="7">
    <location>
        <begin position="24"/>
        <end position="35"/>
    </location>
</feature>
<organism evidence="8 9">
    <name type="scientific">Suillus fuscotomentosus</name>
    <dbReference type="NCBI Taxonomy" id="1912939"/>
    <lineage>
        <taxon>Eukaryota</taxon>
        <taxon>Fungi</taxon>
        <taxon>Dikarya</taxon>
        <taxon>Basidiomycota</taxon>
        <taxon>Agaricomycotina</taxon>
        <taxon>Agaricomycetes</taxon>
        <taxon>Agaricomycetidae</taxon>
        <taxon>Boletales</taxon>
        <taxon>Suillineae</taxon>
        <taxon>Suillaceae</taxon>
        <taxon>Suillus</taxon>
    </lineage>
</organism>
<gene>
    <name evidence="8" type="ORF">F5891DRAFT_1196803</name>
</gene>
<feature type="compositionally biased region" description="Basic and acidic residues" evidence="7">
    <location>
        <begin position="183"/>
        <end position="199"/>
    </location>
</feature>
<feature type="binding site" evidence="6">
    <location>
        <position position="289"/>
    </location>
    <ligand>
        <name>ATP</name>
        <dbReference type="ChEBI" id="CHEBI:30616"/>
    </ligand>
</feature>
<evidence type="ECO:0000313" key="9">
    <source>
        <dbReference type="Proteomes" id="UP001195769"/>
    </source>
</evidence>
<evidence type="ECO:0000256" key="1">
    <source>
        <dbReference type="ARBA" id="ARBA00022527"/>
    </source>
</evidence>
<feature type="region of interest" description="Disordered" evidence="7">
    <location>
        <begin position="16"/>
        <end position="218"/>
    </location>
</feature>
<dbReference type="AlphaFoldDB" id="A0AAD4HE45"/>
<accession>A0AAD4HE45</accession>
<proteinExistence type="predicted"/>
<dbReference type="InterPro" id="IPR011009">
    <property type="entry name" value="Kinase-like_dom_sf"/>
</dbReference>
<dbReference type="SUPFAM" id="SSF56112">
    <property type="entry name" value="Protein kinase-like (PK-like)"/>
    <property type="match status" value="1"/>
</dbReference>
<dbReference type="GO" id="GO:0005524">
    <property type="term" value="F:ATP binding"/>
    <property type="evidence" value="ECO:0007669"/>
    <property type="project" value="UniProtKB-UniRule"/>
</dbReference>
<dbReference type="InterPro" id="IPR017441">
    <property type="entry name" value="Protein_kinase_ATP_BS"/>
</dbReference>
<sequence>MNTLSHHFFLSRISPTRSARAASLTPSTQTPSEVTRIQKPVQPMASPQPDPERDLEIDTAAAEAAARAARRARRQALLAKDSGLASANKSVSPSPGPSSAVQPQPVASVSDTLQPHSAVDTSASSAADTSKVRHDSMSKRDSPSPQPDDSIFELAKDEDDEDVRAKMQDGAPDQISAADYDPSLDRREDEQRRVLKDEPMDVETIEEEEEDEEEDDVDDMFTAAITEKKRKKKKAAPTLITTTLDSASDHESHYQVILGLLSLGKGISSNVVRARVLQDAETGKEVAIKIIRSQESMHRADLKEVQILNKLKQADPED</sequence>
<feature type="compositionally biased region" description="Low complexity" evidence="7">
    <location>
        <begin position="117"/>
        <end position="129"/>
    </location>
</feature>
<reference evidence="8" key="1">
    <citation type="journal article" date="2020" name="New Phytol.">
        <title>Comparative genomics reveals dynamic genome evolution in host specialist ectomycorrhizal fungi.</title>
        <authorList>
            <person name="Lofgren L.A."/>
            <person name="Nguyen N.H."/>
            <person name="Vilgalys R."/>
            <person name="Ruytinx J."/>
            <person name="Liao H.L."/>
            <person name="Branco S."/>
            <person name="Kuo A."/>
            <person name="LaButti K."/>
            <person name="Lipzen A."/>
            <person name="Andreopoulos W."/>
            <person name="Pangilinan J."/>
            <person name="Riley R."/>
            <person name="Hundley H."/>
            <person name="Na H."/>
            <person name="Barry K."/>
            <person name="Grigoriev I.V."/>
            <person name="Stajich J.E."/>
            <person name="Kennedy P.G."/>
        </authorList>
    </citation>
    <scope>NUCLEOTIDE SEQUENCE</scope>
    <source>
        <strain evidence="8">FC203</strain>
    </source>
</reference>
<dbReference type="PANTHER" id="PTHR24058:SF103">
    <property type="entry name" value="SERINE_THREONINE-PROTEIN KINASE PRP4 HOMOLOG"/>
    <property type="match status" value="1"/>
</dbReference>
<protein>
    <recommendedName>
        <fullName evidence="10">Protein kinase domain-containing protein</fullName>
    </recommendedName>
</protein>
<dbReference type="Gene3D" id="3.30.200.20">
    <property type="entry name" value="Phosphorylase Kinase, domain 1"/>
    <property type="match status" value="1"/>
</dbReference>
<name>A0AAD4HE45_9AGAM</name>
<evidence type="ECO:0000256" key="6">
    <source>
        <dbReference type="PROSITE-ProRule" id="PRU10141"/>
    </source>
</evidence>
<evidence type="ECO:0000256" key="4">
    <source>
        <dbReference type="ARBA" id="ARBA00022777"/>
    </source>
</evidence>
<keyword evidence="3 6" id="KW-0547">Nucleotide-binding</keyword>
<feature type="compositionally biased region" description="Basic and acidic residues" evidence="7">
    <location>
        <begin position="130"/>
        <end position="142"/>
    </location>
</feature>
<evidence type="ECO:0000256" key="5">
    <source>
        <dbReference type="ARBA" id="ARBA00022840"/>
    </source>
</evidence>
<feature type="compositionally biased region" description="Acidic residues" evidence="7">
    <location>
        <begin position="200"/>
        <end position="218"/>
    </location>
</feature>
<dbReference type="GO" id="GO:0004674">
    <property type="term" value="F:protein serine/threonine kinase activity"/>
    <property type="evidence" value="ECO:0007669"/>
    <property type="project" value="UniProtKB-KW"/>
</dbReference>
<keyword evidence="9" id="KW-1185">Reference proteome</keyword>